<dbReference type="Pfam" id="PF07584">
    <property type="entry name" value="BatA"/>
    <property type="match status" value="1"/>
</dbReference>
<dbReference type="EMBL" id="JAPDDT010000005">
    <property type="protein sequence ID" value="MCW1923727.1"/>
    <property type="molecule type" value="Genomic_DNA"/>
</dbReference>
<dbReference type="RefSeq" id="WP_264487835.1">
    <property type="nucleotide sequence ID" value="NZ_JAPDDT010000005.1"/>
</dbReference>
<evidence type="ECO:0000313" key="5">
    <source>
        <dbReference type="Proteomes" id="UP001320876"/>
    </source>
</evidence>
<protein>
    <submittedName>
        <fullName evidence="4">BatA and WFA domain-containing protein</fullName>
    </submittedName>
</protein>
<keyword evidence="1" id="KW-1133">Transmembrane helix</keyword>
<feature type="domain" description="VWFA" evidence="3">
    <location>
        <begin position="92"/>
        <end position="197"/>
    </location>
</feature>
<keyword evidence="1" id="KW-0812">Transmembrane</keyword>
<accession>A0ABT3GJM3</accession>
<dbReference type="PANTHER" id="PTHR37464:SF1">
    <property type="entry name" value="BLL2463 PROTEIN"/>
    <property type="match status" value="1"/>
</dbReference>
<dbReference type="InterPro" id="IPR024163">
    <property type="entry name" value="Aerotolerance_reg_N"/>
</dbReference>
<dbReference type="InterPro" id="IPR011933">
    <property type="entry name" value="Double_TM_dom"/>
</dbReference>
<evidence type="ECO:0000259" key="3">
    <source>
        <dbReference type="Pfam" id="PF13519"/>
    </source>
</evidence>
<dbReference type="Proteomes" id="UP001320876">
    <property type="component" value="Unassembled WGS sequence"/>
</dbReference>
<gene>
    <name evidence="4" type="ORF">OKA05_14265</name>
</gene>
<feature type="domain" description="Aerotolerance regulator N-terminal" evidence="2">
    <location>
        <begin position="1"/>
        <end position="76"/>
    </location>
</feature>
<keyword evidence="5" id="KW-1185">Reference proteome</keyword>
<keyword evidence="1" id="KW-0472">Membrane</keyword>
<dbReference type="Pfam" id="PF13519">
    <property type="entry name" value="VWA_2"/>
    <property type="match status" value="1"/>
</dbReference>
<dbReference type="InterPro" id="IPR002035">
    <property type="entry name" value="VWF_A"/>
</dbReference>
<reference evidence="4 5" key="1">
    <citation type="submission" date="2022-10" db="EMBL/GenBank/DDBJ databases">
        <title>Luteolibacter arcticus strain CCTCC AB 2014275, whole genome shotgun sequencing project.</title>
        <authorList>
            <person name="Zhao G."/>
            <person name="Shen L."/>
        </authorList>
    </citation>
    <scope>NUCLEOTIDE SEQUENCE [LARGE SCALE GENOMIC DNA]</scope>
    <source>
        <strain evidence="4 5">CCTCC AB 2014275</strain>
    </source>
</reference>
<dbReference type="InterPro" id="IPR036465">
    <property type="entry name" value="vWFA_dom_sf"/>
</dbReference>
<sequence length="697" mass="75576">MSFLNSSLIWLLPLAGIPFLIHWLSRRFPKRFLFSSIEDIRRTVAGRSRLFRWRHLLMLLLRTLALLALLGAFLKPVIASRASAHGKEGRRVLLLVDHSLSMTHAEGGTTALSRAKGEARRLLDSLDPADRFNVIRVDASPASAFIEFSTLRDAAMAFLDDSPAPVGTADFHAANQLAAELARDEKGELDVYYFSDFQRGNWADVAYASLPADARLFFVSATGEKQRGNRAVTGIKLAEGAVIAGGEIELSIRVANHSPNPWSGKIEAGFDPAHLREREIMLAPWSETDAPLVVPVPAGGLQKLTATLQPDDLPADDTRNLVVQVREREEVVLLTGPEANGGTPAPSLFLRTAVDPYGGDKGVYRPRPLEPGGLTPAALSASSRLIASRLPLLGDEQAGTLATFLRGGGGMILFLDGESDRANLDKVSTLLGEALPLRLTEKLSSENLPGGAMQVASGDFRSRFLRLFEGERRQNLSLLEFYDLYHAVPTGTGRTLLNYADGTPALTESQIGLGTLVICNFSVSEASSNLARQRLFPAWIHEMLLRMGDTANAAMESYVPGDTISGESWAAEATGREFIVPPSTKPIVRRDPSGERLRLTFTATAPGFYRLPGGDGRDLLAFAVNPDPRESDLRSIDPAVLPDRAGGSNPGATYVGETADYGILLRGRPVFHWFLLGALGLLLIEAILFKTFKPRTA</sequence>
<dbReference type="SUPFAM" id="SSF53300">
    <property type="entry name" value="vWA-like"/>
    <property type="match status" value="1"/>
</dbReference>
<dbReference type="InterPro" id="IPR029062">
    <property type="entry name" value="Class_I_gatase-like"/>
</dbReference>
<evidence type="ECO:0000259" key="2">
    <source>
        <dbReference type="Pfam" id="PF07584"/>
    </source>
</evidence>
<feature type="transmembrane region" description="Helical" evidence="1">
    <location>
        <begin position="6"/>
        <end position="24"/>
    </location>
</feature>
<name>A0ABT3GJM3_9BACT</name>
<dbReference type="NCBIfam" id="TIGR02226">
    <property type="entry name" value="two_anch"/>
    <property type="match status" value="1"/>
</dbReference>
<dbReference type="SUPFAM" id="SSF52317">
    <property type="entry name" value="Class I glutamine amidotransferase-like"/>
    <property type="match status" value="1"/>
</dbReference>
<comment type="caution">
    <text evidence="4">The sequence shown here is derived from an EMBL/GenBank/DDBJ whole genome shotgun (WGS) entry which is preliminary data.</text>
</comment>
<evidence type="ECO:0000256" key="1">
    <source>
        <dbReference type="SAM" id="Phobius"/>
    </source>
</evidence>
<organism evidence="4 5">
    <name type="scientific">Luteolibacter arcticus</name>
    <dbReference type="NCBI Taxonomy" id="1581411"/>
    <lineage>
        <taxon>Bacteria</taxon>
        <taxon>Pseudomonadati</taxon>
        <taxon>Verrucomicrobiota</taxon>
        <taxon>Verrucomicrobiia</taxon>
        <taxon>Verrucomicrobiales</taxon>
        <taxon>Verrucomicrobiaceae</taxon>
        <taxon>Luteolibacter</taxon>
    </lineage>
</organism>
<dbReference type="Gene3D" id="3.40.50.880">
    <property type="match status" value="1"/>
</dbReference>
<proteinExistence type="predicted"/>
<dbReference type="PANTHER" id="PTHR37464">
    <property type="entry name" value="BLL2463 PROTEIN"/>
    <property type="match status" value="1"/>
</dbReference>
<dbReference type="Gene3D" id="3.40.50.410">
    <property type="entry name" value="von Willebrand factor, type A domain"/>
    <property type="match status" value="1"/>
</dbReference>
<feature type="transmembrane region" description="Helical" evidence="1">
    <location>
        <begin position="670"/>
        <end position="689"/>
    </location>
</feature>
<evidence type="ECO:0000313" key="4">
    <source>
        <dbReference type="EMBL" id="MCW1923727.1"/>
    </source>
</evidence>